<dbReference type="InterPro" id="IPR002901">
    <property type="entry name" value="MGlyc_endo_b_GlcNAc-like_dom"/>
</dbReference>
<dbReference type="Pfam" id="PF01832">
    <property type="entry name" value="Glucosaminidase"/>
    <property type="match status" value="1"/>
</dbReference>
<keyword evidence="3" id="KW-1185">Reference proteome</keyword>
<dbReference type="Proteomes" id="UP000770785">
    <property type="component" value="Unassembled WGS sequence"/>
</dbReference>
<feature type="domain" description="Mannosyl-glycoprotein endo-beta-N-acetylglucosamidase-like" evidence="1">
    <location>
        <begin position="158"/>
        <end position="264"/>
    </location>
</feature>
<dbReference type="RefSeq" id="WP_168036946.1">
    <property type="nucleotide sequence ID" value="NZ_JAATJH010000002.1"/>
</dbReference>
<dbReference type="EMBL" id="JAATJH010000002">
    <property type="protein sequence ID" value="NJC26190.1"/>
    <property type="molecule type" value="Genomic_DNA"/>
</dbReference>
<proteinExistence type="predicted"/>
<dbReference type="Gene3D" id="1.10.530.10">
    <property type="match status" value="1"/>
</dbReference>
<sequence length="267" mass="29712">MSSSNSTPARRAGNNRILTIDWSLLLRRVGARGKQLFSSARYKASQTEYIPPVWMKRFHLSWFRLGLIGITLFVFTQKQVDFTVSVGKEGLAIGANEGRHMANNDGEAAGAGSVRSAMLSLLPFVGSASPQVTATKPWNVNDLNESAVQAYVSRFEKVARGEERKYSIPAAAGMALAILHSNAGKSTAATKKNNHFFPVTANTHYENAWLNWRAHSELITDKYPRLASESVNYQQWVAALAKTDYSQDKQLVSKVMDIVERYQLERL</sequence>
<reference evidence="2 3" key="1">
    <citation type="submission" date="2020-03" db="EMBL/GenBank/DDBJ databases">
        <title>Genomic Encyclopedia of Type Strains, Phase IV (KMG-IV): sequencing the most valuable type-strain genomes for metagenomic binning, comparative biology and taxonomic classification.</title>
        <authorList>
            <person name="Goeker M."/>
        </authorList>
    </citation>
    <scope>NUCLEOTIDE SEQUENCE [LARGE SCALE GENOMIC DNA]</scope>
    <source>
        <strain evidence="2 3">DSM 105096</strain>
    </source>
</reference>
<protein>
    <recommendedName>
        <fullName evidence="1">Mannosyl-glycoprotein endo-beta-N-acetylglucosamidase-like domain-containing protein</fullName>
    </recommendedName>
</protein>
<organism evidence="2 3">
    <name type="scientific">Neolewinella antarctica</name>
    <dbReference type="NCBI Taxonomy" id="442734"/>
    <lineage>
        <taxon>Bacteria</taxon>
        <taxon>Pseudomonadati</taxon>
        <taxon>Bacteroidota</taxon>
        <taxon>Saprospiria</taxon>
        <taxon>Saprospirales</taxon>
        <taxon>Lewinellaceae</taxon>
        <taxon>Neolewinella</taxon>
    </lineage>
</organism>
<name>A0ABX0XAB8_9BACT</name>
<gene>
    <name evidence="2" type="ORF">GGR27_001689</name>
</gene>
<comment type="caution">
    <text evidence="2">The sequence shown here is derived from an EMBL/GenBank/DDBJ whole genome shotgun (WGS) entry which is preliminary data.</text>
</comment>
<accession>A0ABX0XAB8</accession>
<evidence type="ECO:0000259" key="1">
    <source>
        <dbReference type="Pfam" id="PF01832"/>
    </source>
</evidence>
<evidence type="ECO:0000313" key="3">
    <source>
        <dbReference type="Proteomes" id="UP000770785"/>
    </source>
</evidence>
<evidence type="ECO:0000313" key="2">
    <source>
        <dbReference type="EMBL" id="NJC26190.1"/>
    </source>
</evidence>